<sequence length="546" mass="58500">MRGSLVVVSMAMLLLGSSGGVVAASSGGGVEGERASVTGKVLSYAWLLSDRAVKGQGNSEGQKLALEMYGAKLGYKGYGYPGVGDVFSSPLEHGLDSWGASYDAMLSLGLRSGRDVLGTRYGANFSLMVPAGSGGSMVFHGAPGIESRVFADTSLGNFSVGYQEGVESKMKVDVFGGLSGENGSAWGRYLRGFLKYAKGVPFHMYPGLYSENLFRSTRDLRGVSGVSAKTKDVLNSMPLRFSFESARLGGLSVGFSYSPTGYRDDMYRGGEFTVRDGIAGFVFSNGTVNLLAETGVKFGKMIAVVPPRFDSGPVYKNIVSGAANYEYELADIAKFRLSLAGEYARPKKARDIVPEGRRKEEIYVADYNDLSAFSSGLEIGLGRLRFAVGGGYLGKSGSPKMYILKDVRHKVPYVKKKGLPSHYVTSAVSYTIGSFSATVAYFMSRLTHIPPAAVSHTLRGHELDSVVDGENTLKDLVIGVGYNLFSKGSTSLEVFLNCHMFSVQHKFNIHEYKVSTESSGFVLKEGGERANTNNGAVALLGMKFAF</sequence>
<evidence type="ECO:0000313" key="3">
    <source>
        <dbReference type="Proteomes" id="UP000053801"/>
    </source>
</evidence>
<dbReference type="SUPFAM" id="SSF56935">
    <property type="entry name" value="Porins"/>
    <property type="match status" value="1"/>
</dbReference>
<keyword evidence="1" id="KW-0732">Signal</keyword>
<gene>
    <name evidence="2" type="ORF">P029_01770</name>
</gene>
<dbReference type="EMBL" id="CP015376">
    <property type="protein sequence ID" value="ANC34127.1"/>
    <property type="molecule type" value="Genomic_DNA"/>
</dbReference>
<dbReference type="Proteomes" id="UP000053801">
    <property type="component" value="Chromosome"/>
</dbReference>
<name>A0A168H850_ANAPH</name>
<reference evidence="2 3" key="1">
    <citation type="journal article" date="2013" name="Pathogens">
        <title>An Emerging Tick-Borne Disease of Humans Is Caused by a Subset of Strains with Conserved Genome Structure.</title>
        <authorList>
            <person name="Barbet A.F."/>
            <person name="Al-Khedery B."/>
            <person name="Stuen S."/>
            <person name="Granquist E.G."/>
            <person name="Felsheim R.F."/>
            <person name="Munderloh U.G."/>
        </authorList>
    </citation>
    <scope>NUCLEOTIDE SEQUENCE [LARGE SCALE GENOMIC DNA]</scope>
    <source>
        <strain evidence="2 3">Norway variant2</strain>
    </source>
</reference>
<reference evidence="2 3" key="2">
    <citation type="journal article" date="2014" name="Pathogens">
        <title>Comparative Genomics Identifies a Potential Marker of Human-Virulent Anaplasma phagocytophilum.</title>
        <authorList>
            <person name="Al-Khedery B."/>
            <person name="Barbet A.F."/>
        </authorList>
    </citation>
    <scope>NUCLEOTIDE SEQUENCE [LARGE SCALE GENOMIC DNA]</scope>
    <source>
        <strain evidence="2 3">Norway variant2</strain>
    </source>
</reference>
<dbReference type="OrthoDB" id="7164576at2"/>
<dbReference type="AlphaFoldDB" id="A0A168H850"/>
<protein>
    <submittedName>
        <fullName evidence="2">Uncharacterized protein</fullName>
    </submittedName>
</protein>
<organism evidence="2 3">
    <name type="scientific">Anaplasma phagocytophilum str. Norway variant2</name>
    <dbReference type="NCBI Taxonomy" id="1392507"/>
    <lineage>
        <taxon>Bacteria</taxon>
        <taxon>Pseudomonadati</taxon>
        <taxon>Pseudomonadota</taxon>
        <taxon>Alphaproteobacteria</taxon>
        <taxon>Rickettsiales</taxon>
        <taxon>Anaplasmataceae</taxon>
        <taxon>Anaplasma</taxon>
        <taxon>phagocytophilum group</taxon>
    </lineage>
</organism>
<proteinExistence type="predicted"/>
<feature type="chain" id="PRO_5007897513" evidence="1">
    <location>
        <begin position="24"/>
        <end position="546"/>
    </location>
</feature>
<evidence type="ECO:0000313" key="2">
    <source>
        <dbReference type="EMBL" id="ANC34127.1"/>
    </source>
</evidence>
<evidence type="ECO:0000256" key="1">
    <source>
        <dbReference type="SAM" id="SignalP"/>
    </source>
</evidence>
<accession>A0A168H850</accession>
<dbReference type="RefSeq" id="WP_044142620.1">
    <property type="nucleotide sequence ID" value="NZ_CP015376.1"/>
</dbReference>
<feature type="signal peptide" evidence="1">
    <location>
        <begin position="1"/>
        <end position="23"/>
    </location>
</feature>